<feature type="region of interest" description="Disordered" evidence="13">
    <location>
        <begin position="375"/>
        <end position="401"/>
    </location>
</feature>
<dbReference type="InterPro" id="IPR036097">
    <property type="entry name" value="HisK_dim/P_sf"/>
</dbReference>
<evidence type="ECO:0000256" key="11">
    <source>
        <dbReference type="ARBA" id="ARBA00022989"/>
    </source>
</evidence>
<dbReference type="SUPFAM" id="SSF47384">
    <property type="entry name" value="Homodimeric domain of signal transducing histidine kinase"/>
    <property type="match status" value="1"/>
</dbReference>
<dbReference type="AlphaFoldDB" id="A0A1H1TWD1"/>
<keyword evidence="14" id="KW-0472">Membrane</keyword>
<feature type="compositionally biased region" description="Polar residues" evidence="13">
    <location>
        <begin position="280"/>
        <end position="291"/>
    </location>
</feature>
<dbReference type="InterPro" id="IPR003594">
    <property type="entry name" value="HATPase_dom"/>
</dbReference>
<comment type="catalytic activity">
    <reaction evidence="1">
        <text>ATP + protein L-histidine = ADP + protein N-phospho-L-histidine.</text>
        <dbReference type="EC" id="2.7.13.3"/>
    </reaction>
</comment>
<dbReference type="InterPro" id="IPR005467">
    <property type="entry name" value="His_kinase_dom"/>
</dbReference>
<organism evidence="17 18">
    <name type="scientific">Actinopolymorpha singaporensis</name>
    <dbReference type="NCBI Taxonomy" id="117157"/>
    <lineage>
        <taxon>Bacteria</taxon>
        <taxon>Bacillati</taxon>
        <taxon>Actinomycetota</taxon>
        <taxon>Actinomycetes</taxon>
        <taxon>Propionibacteriales</taxon>
        <taxon>Actinopolymorphaceae</taxon>
        <taxon>Actinopolymorpha</taxon>
    </lineage>
</organism>
<dbReference type="EC" id="2.7.13.3" evidence="3"/>
<dbReference type="Proteomes" id="UP000198983">
    <property type="component" value="Chromosome I"/>
</dbReference>
<dbReference type="InterPro" id="IPR050980">
    <property type="entry name" value="2C_sensor_his_kinase"/>
</dbReference>
<dbReference type="SMART" id="SM00388">
    <property type="entry name" value="HisKA"/>
    <property type="match status" value="1"/>
</dbReference>
<feature type="domain" description="Histidine kinase" evidence="15">
    <location>
        <begin position="229"/>
        <end position="438"/>
    </location>
</feature>
<keyword evidence="8" id="KW-0547">Nucleotide-binding</keyword>
<feature type="region of interest" description="Disordered" evidence="13">
    <location>
        <begin position="274"/>
        <end position="294"/>
    </location>
</feature>
<dbReference type="PROSITE" id="PS50109">
    <property type="entry name" value="HIS_KIN"/>
    <property type="match status" value="1"/>
</dbReference>
<evidence type="ECO:0000256" key="12">
    <source>
        <dbReference type="ARBA" id="ARBA00023012"/>
    </source>
</evidence>
<keyword evidence="4" id="KW-1003">Cell membrane</keyword>
<evidence type="ECO:0000259" key="16">
    <source>
        <dbReference type="PROSITE" id="PS50885"/>
    </source>
</evidence>
<protein>
    <recommendedName>
        <fullName evidence="3">histidine kinase</fullName>
        <ecNumber evidence="3">2.7.13.3</ecNumber>
    </recommendedName>
</protein>
<dbReference type="EMBL" id="LT629732">
    <property type="protein sequence ID" value="SDS64557.1"/>
    <property type="molecule type" value="Genomic_DNA"/>
</dbReference>
<evidence type="ECO:0000256" key="2">
    <source>
        <dbReference type="ARBA" id="ARBA00004651"/>
    </source>
</evidence>
<evidence type="ECO:0000259" key="15">
    <source>
        <dbReference type="PROSITE" id="PS50109"/>
    </source>
</evidence>
<sequence length="466" mass="48107">MRRRLALLAAAITSLVLVAFLVPLALLVRTVAADRALDAAISQLQSLTSAVATATSTDALRLTVEQVNATAEHPVTVLLGDGTVLGAPVARTPAVELAARGRSLSVDVPAGQQILVSVQGAPTGPAVIATVVPKSDLRRGVTTIWLILLGLGIMLVAVGVVVADRLAVSMVGPITEAARVSHRLARGDLEARARAAAGPPEIRDVATALNHLASRIRELLRAERETAADLSHRLRTPLTALRLDAESLRDPQEAERIGSDLDALERAVDQAIRDARRSESASADTPGSSPRTCDAAAVVRDRVEFWSALADDTDRTVELDLPGLHDGPICVALPAADLAAVADAVLGNVFAHTPDGTPFAVQLSARPSGGARLVVRDAGPGLSSSSGDPTTRGASGAGSTGLGLDIVRRAANASGGTLRLSEAPAGGAEITIDLGPPRRHDADMTAATASLWPLRPARPARPARPR</sequence>
<dbReference type="InterPro" id="IPR003660">
    <property type="entry name" value="HAMP_dom"/>
</dbReference>
<dbReference type="Gene3D" id="1.10.287.130">
    <property type="match status" value="1"/>
</dbReference>
<evidence type="ECO:0000256" key="1">
    <source>
        <dbReference type="ARBA" id="ARBA00000085"/>
    </source>
</evidence>
<feature type="transmembrane region" description="Helical" evidence="14">
    <location>
        <begin position="144"/>
        <end position="163"/>
    </location>
</feature>
<name>A0A1H1TWD1_9ACTN</name>
<dbReference type="SMART" id="SM00387">
    <property type="entry name" value="HATPase_c"/>
    <property type="match status" value="1"/>
</dbReference>
<evidence type="ECO:0000256" key="5">
    <source>
        <dbReference type="ARBA" id="ARBA00022553"/>
    </source>
</evidence>
<dbReference type="GO" id="GO:0005886">
    <property type="term" value="C:plasma membrane"/>
    <property type="evidence" value="ECO:0007669"/>
    <property type="project" value="UniProtKB-SubCell"/>
</dbReference>
<dbReference type="GO" id="GO:0005524">
    <property type="term" value="F:ATP binding"/>
    <property type="evidence" value="ECO:0007669"/>
    <property type="project" value="UniProtKB-KW"/>
</dbReference>
<dbReference type="InterPro" id="IPR036890">
    <property type="entry name" value="HATPase_C_sf"/>
</dbReference>
<evidence type="ECO:0000256" key="13">
    <source>
        <dbReference type="SAM" id="MobiDB-lite"/>
    </source>
</evidence>
<keyword evidence="10" id="KW-0067">ATP-binding</keyword>
<dbReference type="RefSeq" id="WP_092654601.1">
    <property type="nucleotide sequence ID" value="NZ_LT629732.1"/>
</dbReference>
<keyword evidence="11 14" id="KW-1133">Transmembrane helix</keyword>
<evidence type="ECO:0000256" key="9">
    <source>
        <dbReference type="ARBA" id="ARBA00022777"/>
    </source>
</evidence>
<dbReference type="OrthoDB" id="3206505at2"/>
<dbReference type="CDD" id="cd00082">
    <property type="entry name" value="HisKA"/>
    <property type="match status" value="1"/>
</dbReference>
<proteinExistence type="predicted"/>
<dbReference type="Pfam" id="PF00512">
    <property type="entry name" value="HisKA"/>
    <property type="match status" value="1"/>
</dbReference>
<dbReference type="SMART" id="SM00304">
    <property type="entry name" value="HAMP"/>
    <property type="match status" value="1"/>
</dbReference>
<feature type="region of interest" description="Disordered" evidence="13">
    <location>
        <begin position="447"/>
        <end position="466"/>
    </location>
</feature>
<keyword evidence="18" id="KW-1185">Reference proteome</keyword>
<dbReference type="InterPro" id="IPR003661">
    <property type="entry name" value="HisK_dim/P_dom"/>
</dbReference>
<dbReference type="Pfam" id="PF00672">
    <property type="entry name" value="HAMP"/>
    <property type="match status" value="1"/>
</dbReference>
<dbReference type="Pfam" id="PF02518">
    <property type="entry name" value="HATPase_c"/>
    <property type="match status" value="1"/>
</dbReference>
<evidence type="ECO:0000256" key="7">
    <source>
        <dbReference type="ARBA" id="ARBA00022692"/>
    </source>
</evidence>
<evidence type="ECO:0000256" key="10">
    <source>
        <dbReference type="ARBA" id="ARBA00022840"/>
    </source>
</evidence>
<accession>A0A1H1TWD1</accession>
<feature type="domain" description="HAMP" evidence="16">
    <location>
        <begin position="168"/>
        <end position="221"/>
    </location>
</feature>
<keyword evidence="6" id="KW-0808">Transferase</keyword>
<keyword evidence="12" id="KW-0902">Two-component regulatory system</keyword>
<keyword evidence="9 17" id="KW-0418">Kinase</keyword>
<dbReference type="SUPFAM" id="SSF55874">
    <property type="entry name" value="ATPase domain of HSP90 chaperone/DNA topoisomerase II/histidine kinase"/>
    <property type="match status" value="1"/>
</dbReference>
<comment type="subcellular location">
    <subcellularLocation>
        <location evidence="2">Cell membrane</location>
        <topology evidence="2">Multi-pass membrane protein</topology>
    </subcellularLocation>
</comment>
<dbReference type="PROSITE" id="PS50885">
    <property type="entry name" value="HAMP"/>
    <property type="match status" value="1"/>
</dbReference>
<gene>
    <name evidence="17" type="ORF">SAMN04489717_3368</name>
</gene>
<keyword evidence="7 14" id="KW-0812">Transmembrane</keyword>
<evidence type="ECO:0000256" key="8">
    <source>
        <dbReference type="ARBA" id="ARBA00022741"/>
    </source>
</evidence>
<reference evidence="17 18" key="1">
    <citation type="submission" date="2016-10" db="EMBL/GenBank/DDBJ databases">
        <authorList>
            <person name="de Groot N.N."/>
        </authorList>
    </citation>
    <scope>NUCLEOTIDE SEQUENCE [LARGE SCALE GENOMIC DNA]</scope>
    <source>
        <strain evidence="17 18">DSM 22024</strain>
    </source>
</reference>
<dbReference type="STRING" id="117157.SAMN04489717_3368"/>
<dbReference type="GO" id="GO:0000155">
    <property type="term" value="F:phosphorelay sensor kinase activity"/>
    <property type="evidence" value="ECO:0007669"/>
    <property type="project" value="InterPro"/>
</dbReference>
<evidence type="ECO:0000256" key="3">
    <source>
        <dbReference type="ARBA" id="ARBA00012438"/>
    </source>
</evidence>
<dbReference type="PANTHER" id="PTHR44936">
    <property type="entry name" value="SENSOR PROTEIN CREC"/>
    <property type="match status" value="1"/>
</dbReference>
<dbReference type="CDD" id="cd06225">
    <property type="entry name" value="HAMP"/>
    <property type="match status" value="1"/>
</dbReference>
<keyword evidence="5" id="KW-0597">Phosphoprotein</keyword>
<evidence type="ECO:0000256" key="6">
    <source>
        <dbReference type="ARBA" id="ARBA00022679"/>
    </source>
</evidence>
<dbReference type="Gene3D" id="3.30.565.10">
    <property type="entry name" value="Histidine kinase-like ATPase, C-terminal domain"/>
    <property type="match status" value="1"/>
</dbReference>
<evidence type="ECO:0000256" key="14">
    <source>
        <dbReference type="SAM" id="Phobius"/>
    </source>
</evidence>
<evidence type="ECO:0000313" key="18">
    <source>
        <dbReference type="Proteomes" id="UP000198983"/>
    </source>
</evidence>
<evidence type="ECO:0000256" key="4">
    <source>
        <dbReference type="ARBA" id="ARBA00022475"/>
    </source>
</evidence>
<dbReference type="PANTHER" id="PTHR44936:SF9">
    <property type="entry name" value="SENSOR PROTEIN CREC"/>
    <property type="match status" value="1"/>
</dbReference>
<dbReference type="SUPFAM" id="SSF158472">
    <property type="entry name" value="HAMP domain-like"/>
    <property type="match status" value="1"/>
</dbReference>
<evidence type="ECO:0000313" key="17">
    <source>
        <dbReference type="EMBL" id="SDS64557.1"/>
    </source>
</evidence>